<dbReference type="Proteomes" id="UP000034492">
    <property type="component" value="Unassembled WGS sequence"/>
</dbReference>
<evidence type="ECO:0000313" key="3">
    <source>
        <dbReference type="EMBL" id="KKQ10171.1"/>
    </source>
</evidence>
<dbReference type="SUPFAM" id="SSF55120">
    <property type="entry name" value="Pseudouridine synthase"/>
    <property type="match status" value="1"/>
</dbReference>
<dbReference type="PANTHER" id="PTHR21600">
    <property type="entry name" value="MITOCHONDRIAL RNA PSEUDOURIDINE SYNTHASE"/>
    <property type="match status" value="1"/>
</dbReference>
<organism evidence="3 4">
    <name type="scientific">Candidatus Daviesbacteria bacterium GW2011_GWB1_36_5</name>
    <dbReference type="NCBI Taxonomy" id="1618426"/>
    <lineage>
        <taxon>Bacteria</taxon>
        <taxon>Candidatus Daviesiibacteriota</taxon>
    </lineage>
</organism>
<dbReference type="InterPro" id="IPR020103">
    <property type="entry name" value="PsdUridine_synth_cat_dom_sf"/>
</dbReference>
<protein>
    <submittedName>
        <fullName evidence="3">Pseudouridine synthase</fullName>
    </submittedName>
</protein>
<name>A0A0G0I250_9BACT</name>
<dbReference type="CDD" id="cd02869">
    <property type="entry name" value="PseudoU_synth_RluA_like"/>
    <property type="match status" value="1"/>
</dbReference>
<dbReference type="AlphaFoldDB" id="A0A0G0I250"/>
<feature type="domain" description="Pseudouridine synthase RsuA/RluA-like" evidence="2">
    <location>
        <begin position="13"/>
        <end position="197"/>
    </location>
</feature>
<dbReference type="PANTHER" id="PTHR21600:SF87">
    <property type="entry name" value="RNA PSEUDOURIDYLATE SYNTHASE DOMAIN-CONTAINING PROTEIN 1"/>
    <property type="match status" value="1"/>
</dbReference>
<dbReference type="PATRIC" id="fig|1618426.3.peg.348"/>
<dbReference type="InterPro" id="IPR006224">
    <property type="entry name" value="PsdUridine_synth_RluA-like_CS"/>
</dbReference>
<dbReference type="PROSITE" id="PS01129">
    <property type="entry name" value="PSI_RLU"/>
    <property type="match status" value="1"/>
</dbReference>
<reference evidence="3 4" key="1">
    <citation type="journal article" date="2015" name="Nature">
        <title>rRNA introns, odd ribosomes, and small enigmatic genomes across a large radiation of phyla.</title>
        <authorList>
            <person name="Brown C.T."/>
            <person name="Hug L.A."/>
            <person name="Thomas B.C."/>
            <person name="Sharon I."/>
            <person name="Castelle C.J."/>
            <person name="Singh A."/>
            <person name="Wilkins M.J."/>
            <person name="Williams K.H."/>
            <person name="Banfield J.F."/>
        </authorList>
    </citation>
    <scope>NUCLEOTIDE SEQUENCE [LARGE SCALE GENOMIC DNA]</scope>
</reference>
<dbReference type="GO" id="GO:0009982">
    <property type="term" value="F:pseudouridine synthase activity"/>
    <property type="evidence" value="ECO:0007669"/>
    <property type="project" value="InterPro"/>
</dbReference>
<gene>
    <name evidence="3" type="ORF">US19_C0008G0014</name>
</gene>
<evidence type="ECO:0000313" key="4">
    <source>
        <dbReference type="Proteomes" id="UP000034492"/>
    </source>
</evidence>
<dbReference type="InterPro" id="IPR006145">
    <property type="entry name" value="PsdUridine_synth_RsuA/RluA"/>
</dbReference>
<dbReference type="GO" id="GO:0000455">
    <property type="term" value="P:enzyme-directed rRNA pseudouridine synthesis"/>
    <property type="evidence" value="ECO:0007669"/>
    <property type="project" value="TreeGrafter"/>
</dbReference>
<dbReference type="InterPro" id="IPR050188">
    <property type="entry name" value="RluA_PseudoU_synthase"/>
</dbReference>
<comment type="caution">
    <text evidence="3">The sequence shown here is derived from an EMBL/GenBank/DDBJ whole genome shotgun (WGS) entry which is preliminary data.</text>
</comment>
<proteinExistence type="inferred from homology"/>
<dbReference type="GO" id="GO:0140098">
    <property type="term" value="F:catalytic activity, acting on RNA"/>
    <property type="evidence" value="ECO:0007669"/>
    <property type="project" value="UniProtKB-ARBA"/>
</dbReference>
<dbReference type="GO" id="GO:0003723">
    <property type="term" value="F:RNA binding"/>
    <property type="evidence" value="ECO:0007669"/>
    <property type="project" value="InterPro"/>
</dbReference>
<evidence type="ECO:0000259" key="2">
    <source>
        <dbReference type="Pfam" id="PF00849"/>
    </source>
</evidence>
<dbReference type="EMBL" id="LBSA01000008">
    <property type="protein sequence ID" value="KKQ10171.1"/>
    <property type="molecule type" value="Genomic_DNA"/>
</dbReference>
<comment type="similarity">
    <text evidence="1">Belongs to the pseudouridine synthase RluA family.</text>
</comment>
<dbReference type="Pfam" id="PF00849">
    <property type="entry name" value="PseudoU_synth_2"/>
    <property type="match status" value="1"/>
</dbReference>
<evidence type="ECO:0000256" key="1">
    <source>
        <dbReference type="ARBA" id="ARBA00010876"/>
    </source>
</evidence>
<sequence>MVNLSIIFEDDFLVVIDKPPNVSVTDEGVKAGEETIASILAKELGIKAERGGIVHRLDKATSGLLLAAKTNEVAQKLKDQFKGRTIKKTYLALVHGIVQDGGVIEGSIRRNPENRFKFTVDDSGRDAVTEYKPLQQFQISFFERKFAKANNLKFKIILQELNKREINKLELQNYNQFTLLECYPKTGRTHQIRVHLKYIGFPIVGDEKYAGRKTARLDHHWCPRQFLHAAKLEFDHPVTGERMVFESQLPSDLKKVLDVLGQLR</sequence>
<dbReference type="Gene3D" id="3.30.2350.10">
    <property type="entry name" value="Pseudouridine synthase"/>
    <property type="match status" value="1"/>
</dbReference>
<accession>A0A0G0I250</accession>